<evidence type="ECO:0000259" key="7">
    <source>
        <dbReference type="Pfam" id="PF07980"/>
    </source>
</evidence>
<dbReference type="SUPFAM" id="SSF48452">
    <property type="entry name" value="TPR-like"/>
    <property type="match status" value="1"/>
</dbReference>
<dbReference type="RefSeq" id="WP_087383990.1">
    <property type="nucleotide sequence ID" value="NZ_CABJFF010000003.1"/>
</dbReference>
<keyword evidence="3 6" id="KW-0732">Signal</keyword>
<keyword evidence="5" id="KW-0998">Cell outer membrane</keyword>
<dbReference type="InterPro" id="IPR011990">
    <property type="entry name" value="TPR-like_helical_dom_sf"/>
</dbReference>
<evidence type="ECO:0000256" key="6">
    <source>
        <dbReference type="SAM" id="SignalP"/>
    </source>
</evidence>
<organism evidence="9 10">
    <name type="scientific">Odoribacter splanchnicus</name>
    <dbReference type="NCBI Taxonomy" id="28118"/>
    <lineage>
        <taxon>Bacteria</taxon>
        <taxon>Pseudomonadati</taxon>
        <taxon>Bacteroidota</taxon>
        <taxon>Bacteroidia</taxon>
        <taxon>Bacteroidales</taxon>
        <taxon>Odoribacteraceae</taxon>
        <taxon>Odoribacter</taxon>
    </lineage>
</organism>
<dbReference type="EMBL" id="QRYC01000003">
    <property type="protein sequence ID" value="RGU58198.1"/>
    <property type="molecule type" value="Genomic_DNA"/>
</dbReference>
<evidence type="ECO:0000256" key="4">
    <source>
        <dbReference type="ARBA" id="ARBA00023136"/>
    </source>
</evidence>
<feature type="domain" description="SusD-like N-terminal" evidence="8">
    <location>
        <begin position="111"/>
        <end position="229"/>
    </location>
</feature>
<sequence>MKRHTINLITLGLLLLSVSSCNYLDVIPDNVPNIDHAFADRDAAEKYLFTCYNRLPRHGSASNDPAMLGGHEMYTYHGEAEMSQELLGLINGTQSSGTPLYNCWNGETSAQGLYQAIRVCNTFLEKIDEVYDLKLTERKRWVAEVKFLKAYYHFYLMQMYGAIPIVDRNMEVGEDISKLRLYREPLDSCIHYVNNLINEAIPDLPLNIANEATELGRITQPIALAVRAKLWMLAASPLFNGNPDYAHIKDERGVALFKTTEDPTLWLKAAQACKAAIDTAHLAGAELYRLETDPMPLNDVFRQELTLRMTIYERWNKETIWGLTTFNPGEMSHLCMPPLTTTMRDRASGRFVPTFDLVESYYSNHGVPIEEDKDYDYNGRYSLQTASEKDKWYIKEGEETVKLHFDREPRFYASIGFDRGIWFGQGKTDINNYNDLLVVKSRYREKCGFIGNRFYSITGYFSKKLVDYQAIVSDDVAMTQDAVPFPSIRLADLYLLYAEALNETKQSPDDEVFEYIDKVRERAGLDGVEKAWTEHSKRPDKFRSKEGMREIIHRERLIELAMEGHAMWDLRRWKEAEEWYNRPVRGWNINKEEAEEFYKQVYLLQRVYSKKNYLWPIKDDEIRNNPKLIQNYGW</sequence>
<evidence type="ECO:0000313" key="9">
    <source>
        <dbReference type="EMBL" id="RGU58198.1"/>
    </source>
</evidence>
<feature type="domain" description="RagB/SusD" evidence="7">
    <location>
        <begin position="332"/>
        <end position="634"/>
    </location>
</feature>
<evidence type="ECO:0000256" key="5">
    <source>
        <dbReference type="ARBA" id="ARBA00023237"/>
    </source>
</evidence>
<gene>
    <name evidence="9" type="ORF">DWW57_03865</name>
</gene>
<dbReference type="Proteomes" id="UP000284243">
    <property type="component" value="Unassembled WGS sequence"/>
</dbReference>
<comment type="caution">
    <text evidence="9">The sequence shown here is derived from an EMBL/GenBank/DDBJ whole genome shotgun (WGS) entry which is preliminary data.</text>
</comment>
<evidence type="ECO:0000313" key="10">
    <source>
        <dbReference type="Proteomes" id="UP000284243"/>
    </source>
</evidence>
<dbReference type="Gene3D" id="1.25.40.390">
    <property type="match status" value="1"/>
</dbReference>
<dbReference type="PROSITE" id="PS51257">
    <property type="entry name" value="PROKAR_LIPOPROTEIN"/>
    <property type="match status" value="1"/>
</dbReference>
<comment type="subcellular location">
    <subcellularLocation>
        <location evidence="1">Cell outer membrane</location>
    </subcellularLocation>
</comment>
<evidence type="ECO:0000256" key="3">
    <source>
        <dbReference type="ARBA" id="ARBA00022729"/>
    </source>
</evidence>
<dbReference type="GO" id="GO:0009279">
    <property type="term" value="C:cell outer membrane"/>
    <property type="evidence" value="ECO:0007669"/>
    <property type="project" value="UniProtKB-SubCell"/>
</dbReference>
<evidence type="ECO:0000256" key="1">
    <source>
        <dbReference type="ARBA" id="ARBA00004442"/>
    </source>
</evidence>
<feature type="signal peptide" evidence="6">
    <location>
        <begin position="1"/>
        <end position="23"/>
    </location>
</feature>
<proteinExistence type="inferred from homology"/>
<dbReference type="Pfam" id="PF07980">
    <property type="entry name" value="SusD_RagB"/>
    <property type="match status" value="1"/>
</dbReference>
<comment type="similarity">
    <text evidence="2">Belongs to the SusD family.</text>
</comment>
<dbReference type="Pfam" id="PF14322">
    <property type="entry name" value="SusD-like_3"/>
    <property type="match status" value="1"/>
</dbReference>
<dbReference type="AlphaFoldDB" id="A0A412TWE9"/>
<name>A0A412TWE9_9BACT</name>
<protein>
    <submittedName>
        <fullName evidence="9">RagB/SusD family nutrient uptake outer membrane protein</fullName>
    </submittedName>
</protein>
<dbReference type="InterPro" id="IPR033985">
    <property type="entry name" value="SusD-like_N"/>
</dbReference>
<keyword evidence="4" id="KW-0472">Membrane</keyword>
<accession>A0A412TWE9</accession>
<evidence type="ECO:0000256" key="2">
    <source>
        <dbReference type="ARBA" id="ARBA00006275"/>
    </source>
</evidence>
<reference evidence="9 10" key="1">
    <citation type="submission" date="2018-08" db="EMBL/GenBank/DDBJ databases">
        <title>A genome reference for cultivated species of the human gut microbiota.</title>
        <authorList>
            <person name="Zou Y."/>
            <person name="Xue W."/>
            <person name="Luo G."/>
        </authorList>
    </citation>
    <scope>NUCLEOTIDE SEQUENCE [LARGE SCALE GENOMIC DNA]</scope>
    <source>
        <strain evidence="9 10">AF16-14</strain>
    </source>
</reference>
<evidence type="ECO:0000259" key="8">
    <source>
        <dbReference type="Pfam" id="PF14322"/>
    </source>
</evidence>
<dbReference type="InterPro" id="IPR012944">
    <property type="entry name" value="SusD_RagB_dom"/>
</dbReference>
<feature type="chain" id="PRO_5019079892" evidence="6">
    <location>
        <begin position="24"/>
        <end position="634"/>
    </location>
</feature>